<dbReference type="EMBL" id="FMHG01000001">
    <property type="protein sequence ID" value="SCJ34966.1"/>
    <property type="molecule type" value="Genomic_DNA"/>
</dbReference>
<sequence>MDIKQFVKDRDAAFLSLKKSKILAYCKKYGVSAPIDGDIFWAGVHKAILVINSATPEQKSNSKKWLISHGYSVEI</sequence>
<name>A0A1C6FPR6_9FIRM</name>
<protein>
    <submittedName>
        <fullName evidence="1">Uncharacterized protein</fullName>
    </submittedName>
</protein>
<gene>
    <name evidence="1" type="ORF">SAMEA3545359_00061</name>
</gene>
<organism evidence="1">
    <name type="scientific">uncultured Anaerotruncus sp</name>
    <dbReference type="NCBI Taxonomy" id="905011"/>
    <lineage>
        <taxon>Bacteria</taxon>
        <taxon>Bacillati</taxon>
        <taxon>Bacillota</taxon>
        <taxon>Clostridia</taxon>
        <taxon>Eubacteriales</taxon>
        <taxon>Oscillospiraceae</taxon>
        <taxon>Anaerotruncus</taxon>
        <taxon>environmental samples</taxon>
    </lineage>
</organism>
<evidence type="ECO:0000313" key="1">
    <source>
        <dbReference type="EMBL" id="SCJ34966.1"/>
    </source>
</evidence>
<dbReference type="AlphaFoldDB" id="A0A1C6FPR6"/>
<proteinExistence type="predicted"/>
<accession>A0A1C6FPR6</accession>
<reference evidence="1" key="1">
    <citation type="submission" date="2015-09" db="EMBL/GenBank/DDBJ databases">
        <authorList>
            <consortium name="Pathogen Informatics"/>
        </authorList>
    </citation>
    <scope>NUCLEOTIDE SEQUENCE</scope>
    <source>
        <strain evidence="1">2789STDY5834896</strain>
    </source>
</reference>